<dbReference type="GO" id="GO:0055085">
    <property type="term" value="P:transmembrane transport"/>
    <property type="evidence" value="ECO:0007669"/>
    <property type="project" value="InterPro"/>
</dbReference>
<dbReference type="PROSITE" id="PS51257">
    <property type="entry name" value="PROKAR_LIPOPROTEIN"/>
    <property type="match status" value="1"/>
</dbReference>
<dbReference type="Proteomes" id="UP000245911">
    <property type="component" value="Unassembled WGS sequence"/>
</dbReference>
<dbReference type="GO" id="GO:0005886">
    <property type="term" value="C:plasma membrane"/>
    <property type="evidence" value="ECO:0007669"/>
    <property type="project" value="UniProtKB-SubCell"/>
</dbReference>
<dbReference type="Gene3D" id="1.10.3720.10">
    <property type="entry name" value="MetI-like"/>
    <property type="match status" value="1"/>
</dbReference>
<keyword evidence="4 7" id="KW-0812">Transmembrane</keyword>
<dbReference type="InterPro" id="IPR035906">
    <property type="entry name" value="MetI-like_sf"/>
</dbReference>
<evidence type="ECO:0000256" key="4">
    <source>
        <dbReference type="ARBA" id="ARBA00022692"/>
    </source>
</evidence>
<protein>
    <submittedName>
        <fullName evidence="9">ABC transporter permease</fullName>
    </submittedName>
</protein>
<evidence type="ECO:0000313" key="9">
    <source>
        <dbReference type="EMBL" id="PVH27432.1"/>
    </source>
</evidence>
<keyword evidence="10" id="KW-1185">Reference proteome</keyword>
<feature type="transmembrane region" description="Helical" evidence="7">
    <location>
        <begin position="133"/>
        <end position="154"/>
    </location>
</feature>
<proteinExistence type="inferred from homology"/>
<dbReference type="PROSITE" id="PS50928">
    <property type="entry name" value="ABC_TM1"/>
    <property type="match status" value="1"/>
</dbReference>
<evidence type="ECO:0000256" key="2">
    <source>
        <dbReference type="ARBA" id="ARBA00022448"/>
    </source>
</evidence>
<dbReference type="RefSeq" id="WP_116559836.1">
    <property type="nucleotide sequence ID" value="NZ_QDKM01000013.1"/>
</dbReference>
<accession>A0A2T8HQ72</accession>
<evidence type="ECO:0000256" key="3">
    <source>
        <dbReference type="ARBA" id="ARBA00022475"/>
    </source>
</evidence>
<dbReference type="Pfam" id="PF00528">
    <property type="entry name" value="BPD_transp_1"/>
    <property type="match status" value="1"/>
</dbReference>
<evidence type="ECO:0000256" key="7">
    <source>
        <dbReference type="RuleBase" id="RU363032"/>
    </source>
</evidence>
<dbReference type="InterPro" id="IPR000515">
    <property type="entry name" value="MetI-like"/>
</dbReference>
<comment type="subcellular location">
    <subcellularLocation>
        <location evidence="1 7">Cell membrane</location>
        <topology evidence="1 7">Multi-pass membrane protein</topology>
    </subcellularLocation>
</comment>
<dbReference type="OrthoDB" id="9799271at2"/>
<sequence>MTRILADRAARLLDFLWSGWAGLAALALLFACWQAGHETWGDFILPDPLATLGATWSLAISSESRGLLLLTAQRALAGFTLAAFSGAVIGIIAGYAPAVMRLARPLLTVVLGVPPIAWIVLTMMWFGTSGATVAATILISATPVVFVAAAEGIASRDRGLGTMAEVFRYGALGRFWFIDLRQAAAPLFPALALALGTSFKVAVMAEMLANAGGVGGALARARAMLDVPQALAWVVLAVIALVVVEYGLIRPMQAEIEGWRRAAQPWGVKK</sequence>
<reference evidence="9 10" key="1">
    <citation type="submission" date="2018-04" db="EMBL/GenBank/DDBJ databases">
        <title>Pararhodobacter oceanense sp. nov., isolated from marine intertidal sediment.</title>
        <authorList>
            <person name="Wang X.-L."/>
            <person name="Du Z.-J."/>
        </authorList>
    </citation>
    <scope>NUCLEOTIDE SEQUENCE [LARGE SCALE GENOMIC DNA]</scope>
    <source>
        <strain evidence="9 10">AM505</strain>
    </source>
</reference>
<comment type="similarity">
    <text evidence="7">Belongs to the binding-protein-dependent transport system permease family.</text>
</comment>
<feature type="transmembrane region" description="Helical" evidence="7">
    <location>
        <begin position="231"/>
        <end position="249"/>
    </location>
</feature>
<feature type="domain" description="ABC transmembrane type-1" evidence="8">
    <location>
        <begin position="68"/>
        <end position="250"/>
    </location>
</feature>
<keyword evidence="3" id="KW-1003">Cell membrane</keyword>
<dbReference type="CDD" id="cd06261">
    <property type="entry name" value="TM_PBP2"/>
    <property type="match status" value="1"/>
</dbReference>
<evidence type="ECO:0000259" key="8">
    <source>
        <dbReference type="PROSITE" id="PS50928"/>
    </source>
</evidence>
<dbReference type="EMBL" id="QDKM01000013">
    <property type="protein sequence ID" value="PVH27432.1"/>
    <property type="molecule type" value="Genomic_DNA"/>
</dbReference>
<dbReference type="PANTHER" id="PTHR30151">
    <property type="entry name" value="ALKANE SULFONATE ABC TRANSPORTER-RELATED, MEMBRANE SUBUNIT"/>
    <property type="match status" value="1"/>
</dbReference>
<gene>
    <name evidence="9" type="ORF">DDE20_17575</name>
</gene>
<feature type="transmembrane region" description="Helical" evidence="7">
    <location>
        <begin position="12"/>
        <end position="36"/>
    </location>
</feature>
<dbReference type="SUPFAM" id="SSF161098">
    <property type="entry name" value="MetI-like"/>
    <property type="match status" value="1"/>
</dbReference>
<evidence type="ECO:0000313" key="10">
    <source>
        <dbReference type="Proteomes" id="UP000245911"/>
    </source>
</evidence>
<organism evidence="9 10">
    <name type="scientific">Pararhodobacter oceanensis</name>
    <dbReference type="NCBI Taxonomy" id="2172121"/>
    <lineage>
        <taxon>Bacteria</taxon>
        <taxon>Pseudomonadati</taxon>
        <taxon>Pseudomonadota</taxon>
        <taxon>Alphaproteobacteria</taxon>
        <taxon>Rhodobacterales</taxon>
        <taxon>Paracoccaceae</taxon>
        <taxon>Pararhodobacter</taxon>
    </lineage>
</organism>
<evidence type="ECO:0000256" key="1">
    <source>
        <dbReference type="ARBA" id="ARBA00004651"/>
    </source>
</evidence>
<dbReference type="PANTHER" id="PTHR30151:SF38">
    <property type="entry name" value="ALIPHATIC SULFONATES TRANSPORT PERMEASE PROTEIN SSUC-RELATED"/>
    <property type="match status" value="1"/>
</dbReference>
<comment type="caution">
    <text evidence="9">The sequence shown here is derived from an EMBL/GenBank/DDBJ whole genome shotgun (WGS) entry which is preliminary data.</text>
</comment>
<name>A0A2T8HQ72_9RHOB</name>
<keyword evidence="2 7" id="KW-0813">Transport</keyword>
<evidence type="ECO:0000256" key="5">
    <source>
        <dbReference type="ARBA" id="ARBA00022989"/>
    </source>
</evidence>
<dbReference type="AlphaFoldDB" id="A0A2T8HQ72"/>
<feature type="transmembrane region" description="Helical" evidence="7">
    <location>
        <begin position="106"/>
        <end position="127"/>
    </location>
</feature>
<feature type="transmembrane region" description="Helical" evidence="7">
    <location>
        <begin position="75"/>
        <end position="94"/>
    </location>
</feature>
<keyword evidence="6 7" id="KW-0472">Membrane</keyword>
<keyword evidence="5 7" id="KW-1133">Transmembrane helix</keyword>
<evidence type="ECO:0000256" key="6">
    <source>
        <dbReference type="ARBA" id="ARBA00023136"/>
    </source>
</evidence>